<evidence type="ECO:0000256" key="4">
    <source>
        <dbReference type="ARBA" id="ARBA00022692"/>
    </source>
</evidence>
<evidence type="ECO:0000256" key="1">
    <source>
        <dbReference type="ARBA" id="ARBA00004477"/>
    </source>
</evidence>
<evidence type="ECO:0000256" key="5">
    <source>
        <dbReference type="ARBA" id="ARBA00022737"/>
    </source>
</evidence>
<evidence type="ECO:0000256" key="8">
    <source>
        <dbReference type="ARBA" id="ARBA00023065"/>
    </source>
</evidence>
<evidence type="ECO:0000259" key="16">
    <source>
        <dbReference type="Pfam" id="PF01365"/>
    </source>
</evidence>
<dbReference type="Pfam" id="PF00520">
    <property type="entry name" value="Ion_trans"/>
    <property type="match status" value="1"/>
</dbReference>
<keyword evidence="7 14" id="KW-1133">Transmembrane helix</keyword>
<feature type="region of interest" description="Disordered" evidence="13">
    <location>
        <begin position="1891"/>
        <end position="1914"/>
    </location>
</feature>
<sequence>MDRRKSDQRRRQFLTVDTALAGNPMGTPMPTRTLEQVKGTRLTLTNTDLRDGGNEYLEYGMIVALMSTDRNGVLASEGFTTFDVRLEHLVPDAKDNIKARSGQLVACHYKDCLFEIVPKMSYEATACFDQAKATTKASSEGFSTAFSELKFKSESEQRLNANSYTKLLGKRVTYGQTIQLRHVKSAKFMCGREGVTPSIDAAEIHLGHGSSDAHFALFPRYKLRKFGEPVHRLDQFFLTTEAKQLHVHASSRLASDGVSALVVGSKSHSSSWRVVPFERQAPATNGLQAGNCVRLLHLETNAWLGCYNGSCHVRIQSDPRDGLDASPVISSNTLWEVERAFVCDGGAIHWSDAISLRHVTTGKYLTMDAIATTIVLDPTPQPFNFQPTTSVHPQADVPKDAVVLLQHAACKRFVHATDAATTRPFADGDVHEYEVGALPASHDDDAFRLVPVTTADTTDTLLLVSYRRILVRFVEFFSPEPAPPAASLLDQMEAALVALRDFAFASGHDVRRPLLLRRNHYVELLTAVLKAPFAAYGGPFPLEYVCAFNYASHTLFDRMQSNVSPTLDGLDDEDEDGDGGADRAASQAAVLAALPTKHQLSDTAMQSLNRILCAVNLLLYRIFTGVTGVPDDAAACRDAMPVLMQLLGHGFKASVPLSFLIQEKWHDSESLVSYSRTLQSFVDLIATRGKSIRYLQFLVVLCSANGRAVGKIQEKLGDLLFATPTLVVPTRPSAHGLEINIPTRARGDRWVLVRDFYAEYYDTKQHTILGPYYYGLLQLYVALCAERNYASIERLRPSFPRTALLFTVQDSGVSRSVRAVLLQLLLALYIDVEPHKVVASPLYTRVWNDALRGIPSVTRDGDDGRFLAELKAFLLAYMAKHAGIIVVAEYPQNELTLAVVRCVHKLVAFGLFSDNLVALVPRLVDLLDSRTDIVEARRTGSTSSYVVPFFETSVHRQRNPVYRQYSNNEAEVVPMLGPNGVSTGEAAISWQAANKQARHGLHRLSALTTKSSSASLRRLPDTKYTMSEWNKVVMDIKDSICAALLVVDSFRLDYQLSTVLFSLRSKGPKAPGWSSAKRSSPLTAAMQNSSLECAYSLHVLAGRRVDTVLLQALLYEHPPLVCKALELYMQQFNEHDQLLKALGSALLLVNDNAVTAYSRLEAHVDDLRRLAETTEVWMDLTSKADFAAAAQAAHSLRAVLVEFLPNERRPQTLRMLRNLRGAAIVLTMVDAGSHIFHTLFPSQVLGRQSANPTLQHCASETLVDELATEKQREALHEVYKLSMELLARMSEDADGATDVADHAETLMAFVEVLPTAQTVLACLFASETRADTLAIEDIGLFVRLAAHYKSTDARFLDLLTAIAVTPRMQKTILAQLGKHMAIVDFSSGLVKSHAGALNLLARCADGPEMREWCAASFVPLASWIDVFEATDDWSLALACLRYFREVFVQVDDCLESVDPTFHCRILRCVARVAIKCMRLDLLALQQVDLQLTAPTPTRHTLEALLNVIVPMLDAYLPKAAGSVVLPSADWEEWLAAWYVWLFGTWQPSNGRPDEVQNVVRYIDTLWHQEALGDLWYDIAARPQRPLLDAGLAGLRANEAFVFDLDSAPFTELLVEAKGYHAHLKSLPRLSSIVRPRRLSCSQSPRLSMPHETVLATDSAEQLLPSSMEPKSSWIAKVKNKYWWEMESIEGSMSVRTLSPKVSAYRMPRASDGTDDDGTIVTDFVHYARNHSRTKLLMRDELSRMMHNILSVQNLLREEHLHTPSVPLISLTFDDIVAKLVGHFKLLKTPKFTKMSLTLLEVLIQLITSLESPESRHAMQIKLDGLGVTDLVVDLVGSAEDPSVFDKAITLGIALLDGMNAKVQEHFHAIWLESANAVFFQRLVNRLATPQSISSVQPPSPVKHATKSRPEGTGKHDSITRVFRFLQLLCEGHYLDTQRYLLQQSTSTYNLVEAAVGYLLDLPLAVTTETAGVLKQIFDTLTEFCQGPCWEAQSTVATYRFVSAVNELLLRGSELLVADTTLLLYRELKGAVVVTLLSLLEGRYDRVIHHRLVQELNFDAVKDNVVDVFKYFEARYHGEYDGNERCASDGYLTMGFNLHILMQQLIAYQPSLADALVPRKKQLRRDSPAEALYRRAFQFFHHRCARVEIVWPRRDGPSTAHDLLPVYFPIHPICLCVTDATRRQLLLDVPRDANRLPAFFRKAHVVMHEMQHQCSLRQHHLQAVLSKHTSALKMLAFVWALLLNATLLTNARRVELWYPMGCVHALLCSLLLFMHWTNAVPLLLERRPPACRPTADTPVGYDADEKETLQDVEALVRRLGRETHRPPLSRAQALIVLATNGRLLYRIALVVAAVAGLMVEPFYFAFHLVDFLNRSQELRDVVRAIVYPGKTLLHIVVFYLMVVYIFAAVAYTYFPTDFKVDASTNGCETPWQCFLTSLDQGLKNNGGLGGYLPSHRRDTDSLGYLRLVFDLGYNVVLIIVLINISFGVIIDTFASLRTAHKEQLDDIHDRCFVCAIDAYTFNRMTKRGFEYHTHAEHNVWHYIYLFVHVTKKAYTEYNGVELYLALRMARFDVSFFPNHRALTLEKLERAAAGDDATASDTSAYVENQLARLLEAHTQLLAKHAATERRLEELATTTTARCHERTFFCDE</sequence>
<dbReference type="Pfam" id="PF01365">
    <property type="entry name" value="RYDR_ITPR"/>
    <property type="match status" value="1"/>
</dbReference>
<dbReference type="EMBL" id="JNBR01000002">
    <property type="protein sequence ID" value="OQS01713.1"/>
    <property type="molecule type" value="Genomic_DNA"/>
</dbReference>
<dbReference type="InterPro" id="IPR013662">
    <property type="entry name" value="RIH_assoc-dom"/>
</dbReference>
<dbReference type="Pfam" id="PF08709">
    <property type="entry name" value="Ins145_P3_rec"/>
    <property type="match status" value="1"/>
</dbReference>
<keyword evidence="9 14" id="KW-0472">Membrane</keyword>
<feature type="domain" description="RIH" evidence="16">
    <location>
        <begin position="640"/>
        <end position="731"/>
    </location>
</feature>
<organism evidence="20 21">
    <name type="scientific">Achlya hypogyna</name>
    <name type="common">Oomycete</name>
    <name type="synonym">Protoachlya hypogyna</name>
    <dbReference type="NCBI Taxonomy" id="1202772"/>
    <lineage>
        <taxon>Eukaryota</taxon>
        <taxon>Sar</taxon>
        <taxon>Stramenopiles</taxon>
        <taxon>Oomycota</taxon>
        <taxon>Saprolegniomycetes</taxon>
        <taxon>Saprolegniales</taxon>
        <taxon>Achlyaceae</taxon>
        <taxon>Achlya</taxon>
    </lineage>
</organism>
<evidence type="ECO:0000256" key="11">
    <source>
        <dbReference type="ARBA" id="ARBA00023286"/>
    </source>
</evidence>
<dbReference type="PANTHER" id="PTHR13715:SF99">
    <property type="entry name" value="INOSITOL 1,4,5-TRISPHOSPHATE RECEPTOR-LIKE PROTEIN A"/>
    <property type="match status" value="1"/>
</dbReference>
<dbReference type="Proteomes" id="UP000243579">
    <property type="component" value="Unassembled WGS sequence"/>
</dbReference>
<evidence type="ECO:0000313" key="21">
    <source>
        <dbReference type="Proteomes" id="UP000243579"/>
    </source>
</evidence>
<proteinExistence type="inferred from homology"/>
<evidence type="ECO:0000256" key="12">
    <source>
        <dbReference type="ARBA" id="ARBA00023303"/>
    </source>
</evidence>
<comment type="similarity">
    <text evidence="2">Belongs to the InsP3 receptor family.</text>
</comment>
<dbReference type="InterPro" id="IPR014821">
    <property type="entry name" value="Ins145_P3_rcpt"/>
</dbReference>
<evidence type="ECO:0000256" key="2">
    <source>
        <dbReference type="ARBA" id="ARBA00009453"/>
    </source>
</evidence>
<evidence type="ECO:0000256" key="7">
    <source>
        <dbReference type="ARBA" id="ARBA00022989"/>
    </source>
</evidence>
<dbReference type="InterPro" id="IPR036300">
    <property type="entry name" value="MIR_dom_sf"/>
</dbReference>
<dbReference type="CDD" id="cd23280">
    <property type="entry name" value="beta-trefoil_MIR_itr-1-like"/>
    <property type="match status" value="1"/>
</dbReference>
<evidence type="ECO:0000259" key="18">
    <source>
        <dbReference type="Pfam" id="PF08454"/>
    </source>
</evidence>
<evidence type="ECO:0000256" key="14">
    <source>
        <dbReference type="SAM" id="Phobius"/>
    </source>
</evidence>
<keyword evidence="12" id="KW-0407">Ion channel</keyword>
<evidence type="ECO:0000259" key="15">
    <source>
        <dbReference type="Pfam" id="PF00520"/>
    </source>
</evidence>
<dbReference type="OrthoDB" id="300855at2759"/>
<keyword evidence="11" id="KW-1071">Ligand-gated ion channel</keyword>
<keyword evidence="6" id="KW-0256">Endoplasmic reticulum</keyword>
<accession>A0A1V9ZUM9</accession>
<evidence type="ECO:0000313" key="20">
    <source>
        <dbReference type="EMBL" id="OQS01713.1"/>
    </source>
</evidence>
<dbReference type="InterPro" id="IPR015925">
    <property type="entry name" value="Ryanodine_IP3_receptor"/>
</dbReference>
<keyword evidence="8" id="KW-0406">Ion transport</keyword>
<keyword evidence="5" id="KW-0677">Repeat</keyword>
<evidence type="ECO:0000256" key="10">
    <source>
        <dbReference type="ARBA" id="ARBA00023170"/>
    </source>
</evidence>
<gene>
    <name evidence="20" type="ORF">ACHHYP_00348</name>
</gene>
<dbReference type="PRINTS" id="PR00779">
    <property type="entry name" value="INSP3RECEPTR"/>
</dbReference>
<evidence type="ECO:0000256" key="13">
    <source>
        <dbReference type="SAM" id="MobiDB-lite"/>
    </source>
</evidence>
<dbReference type="SUPFAM" id="SSF82109">
    <property type="entry name" value="MIR domain"/>
    <property type="match status" value="1"/>
</dbReference>
<dbReference type="GO" id="GO:0005789">
    <property type="term" value="C:endoplasmic reticulum membrane"/>
    <property type="evidence" value="ECO:0007669"/>
    <property type="project" value="UniProtKB-SubCell"/>
</dbReference>
<evidence type="ECO:0000256" key="3">
    <source>
        <dbReference type="ARBA" id="ARBA00022448"/>
    </source>
</evidence>
<name>A0A1V9ZUM9_ACHHY</name>
<keyword evidence="10 20" id="KW-0675">Receptor</keyword>
<feature type="domain" description="MIR" evidence="17">
    <location>
        <begin position="287"/>
        <end position="370"/>
    </location>
</feature>
<comment type="subcellular location">
    <subcellularLocation>
        <location evidence="1">Endoplasmic reticulum membrane</location>
        <topology evidence="1">Multi-pass membrane protein</topology>
    </subcellularLocation>
</comment>
<feature type="transmembrane region" description="Helical" evidence="14">
    <location>
        <begin position="2470"/>
        <end position="2493"/>
    </location>
</feature>
<dbReference type="GO" id="GO:0070679">
    <property type="term" value="F:inositol 1,4,5 trisphosphate binding"/>
    <property type="evidence" value="ECO:0007669"/>
    <property type="project" value="InterPro"/>
</dbReference>
<dbReference type="InterPro" id="IPR016093">
    <property type="entry name" value="MIR_motif"/>
</dbReference>
<dbReference type="InterPro" id="IPR000493">
    <property type="entry name" value="InsP3_rcpt"/>
</dbReference>
<feature type="domain" description="Ion transport" evidence="15">
    <location>
        <begin position="2356"/>
        <end position="2496"/>
    </location>
</feature>
<reference evidence="20 21" key="1">
    <citation type="journal article" date="2014" name="Genome Biol. Evol.">
        <title>The secreted proteins of Achlya hypogyna and Thraustotheca clavata identify the ancestral oomycete secretome and reveal gene acquisitions by horizontal gene transfer.</title>
        <authorList>
            <person name="Misner I."/>
            <person name="Blouin N."/>
            <person name="Leonard G."/>
            <person name="Richards T.A."/>
            <person name="Lane C.E."/>
        </authorList>
    </citation>
    <scope>NUCLEOTIDE SEQUENCE [LARGE SCALE GENOMIC DNA]</scope>
    <source>
        <strain evidence="20 21">ATCC 48635</strain>
    </source>
</reference>
<dbReference type="GO" id="GO:0005220">
    <property type="term" value="F:inositol 1,4,5-trisphosphate-gated calcium channel activity"/>
    <property type="evidence" value="ECO:0007669"/>
    <property type="project" value="InterPro"/>
</dbReference>
<feature type="domain" description="Inositol 1,4,5-trisphosphate/ryanodine receptor" evidence="19">
    <location>
        <begin position="55"/>
        <end position="279"/>
    </location>
</feature>
<evidence type="ECO:0000259" key="19">
    <source>
        <dbReference type="Pfam" id="PF08709"/>
    </source>
</evidence>
<evidence type="ECO:0000259" key="17">
    <source>
        <dbReference type="Pfam" id="PF02815"/>
    </source>
</evidence>
<keyword evidence="21" id="KW-1185">Reference proteome</keyword>
<dbReference type="InterPro" id="IPR000699">
    <property type="entry name" value="RIH_dom"/>
</dbReference>
<feature type="domain" description="RyR/IP3R Homology associated" evidence="18">
    <location>
        <begin position="1916"/>
        <end position="2008"/>
    </location>
</feature>
<feature type="transmembrane region" description="Helical" evidence="14">
    <location>
        <begin position="2391"/>
        <end position="2413"/>
    </location>
</feature>
<dbReference type="Pfam" id="PF08454">
    <property type="entry name" value="RIH_assoc"/>
    <property type="match status" value="1"/>
</dbReference>
<keyword evidence="3" id="KW-0813">Transport</keyword>
<feature type="transmembrane region" description="Helical" evidence="14">
    <location>
        <begin position="2346"/>
        <end position="2371"/>
    </location>
</feature>
<comment type="caution">
    <text evidence="20">The sequence shown here is derived from an EMBL/GenBank/DDBJ whole genome shotgun (WGS) entry which is preliminary data.</text>
</comment>
<keyword evidence="4 14" id="KW-0812">Transmembrane</keyword>
<dbReference type="Gene3D" id="2.80.10.50">
    <property type="match status" value="2"/>
</dbReference>
<dbReference type="PANTHER" id="PTHR13715">
    <property type="entry name" value="RYANODINE RECEPTOR AND IP3 RECEPTOR"/>
    <property type="match status" value="1"/>
</dbReference>
<dbReference type="STRING" id="1202772.A0A1V9ZUM9"/>
<evidence type="ECO:0000256" key="9">
    <source>
        <dbReference type="ARBA" id="ARBA00023136"/>
    </source>
</evidence>
<dbReference type="Gene3D" id="1.10.287.70">
    <property type="match status" value="1"/>
</dbReference>
<evidence type="ECO:0000256" key="6">
    <source>
        <dbReference type="ARBA" id="ARBA00022824"/>
    </source>
</evidence>
<dbReference type="InterPro" id="IPR005821">
    <property type="entry name" value="Ion_trans_dom"/>
</dbReference>
<dbReference type="Pfam" id="PF02815">
    <property type="entry name" value="MIR"/>
    <property type="match status" value="1"/>
</dbReference>
<protein>
    <submittedName>
        <fullName evidence="20">Ryanodine-inositol 1,4,5-triphosphate receptor Ca2 channel (RIR-CaC) family protein</fullName>
    </submittedName>
</protein>